<dbReference type="Gene3D" id="1.10.10.60">
    <property type="entry name" value="Homeodomain-like"/>
    <property type="match status" value="2"/>
</dbReference>
<evidence type="ECO:0000259" key="8">
    <source>
        <dbReference type="PROSITE" id="PS51294"/>
    </source>
</evidence>
<dbReference type="PROSITE" id="PS51294">
    <property type="entry name" value="HTH_MYB"/>
    <property type="match status" value="2"/>
</dbReference>
<reference evidence="9 10" key="1">
    <citation type="journal article" date="2021" name="Commun. Biol.">
        <title>The genome of Shorea leprosula (Dipterocarpaceae) highlights the ecological relevance of drought in aseasonal tropical rainforests.</title>
        <authorList>
            <person name="Ng K.K.S."/>
            <person name="Kobayashi M.J."/>
            <person name="Fawcett J.A."/>
            <person name="Hatakeyama M."/>
            <person name="Paape T."/>
            <person name="Ng C.H."/>
            <person name="Ang C.C."/>
            <person name="Tnah L.H."/>
            <person name="Lee C.T."/>
            <person name="Nishiyama T."/>
            <person name="Sese J."/>
            <person name="O'Brien M.J."/>
            <person name="Copetti D."/>
            <person name="Mohd Noor M.I."/>
            <person name="Ong R.C."/>
            <person name="Putra M."/>
            <person name="Sireger I.Z."/>
            <person name="Indrioko S."/>
            <person name="Kosugi Y."/>
            <person name="Izuno A."/>
            <person name="Isagi Y."/>
            <person name="Lee S.L."/>
            <person name="Shimizu K.K."/>
        </authorList>
    </citation>
    <scope>NUCLEOTIDE SEQUENCE [LARGE SCALE GENOMIC DNA]</scope>
    <source>
        <strain evidence="9">214</strain>
    </source>
</reference>
<comment type="subcellular location">
    <subcellularLocation>
        <location evidence="1">Nucleus</location>
    </subcellularLocation>
</comment>
<dbReference type="SMART" id="SM00717">
    <property type="entry name" value="SANT"/>
    <property type="match status" value="2"/>
</dbReference>
<keyword evidence="2" id="KW-0677">Repeat</keyword>
<evidence type="ECO:0000313" key="9">
    <source>
        <dbReference type="EMBL" id="GKV37290.1"/>
    </source>
</evidence>
<dbReference type="Pfam" id="PF13921">
    <property type="entry name" value="Myb_DNA-bind_6"/>
    <property type="match status" value="1"/>
</dbReference>
<evidence type="ECO:0000259" key="7">
    <source>
        <dbReference type="PROSITE" id="PS50090"/>
    </source>
</evidence>
<keyword evidence="10" id="KW-1185">Reference proteome</keyword>
<dbReference type="FunFam" id="1.10.10.60:FF:000010">
    <property type="entry name" value="Transcriptional activator Myb isoform A"/>
    <property type="match status" value="1"/>
</dbReference>
<dbReference type="Proteomes" id="UP001054252">
    <property type="component" value="Unassembled WGS sequence"/>
</dbReference>
<organism evidence="9 10">
    <name type="scientific">Rubroshorea leprosula</name>
    <dbReference type="NCBI Taxonomy" id="152421"/>
    <lineage>
        <taxon>Eukaryota</taxon>
        <taxon>Viridiplantae</taxon>
        <taxon>Streptophyta</taxon>
        <taxon>Embryophyta</taxon>
        <taxon>Tracheophyta</taxon>
        <taxon>Spermatophyta</taxon>
        <taxon>Magnoliopsida</taxon>
        <taxon>eudicotyledons</taxon>
        <taxon>Gunneridae</taxon>
        <taxon>Pentapetalae</taxon>
        <taxon>rosids</taxon>
        <taxon>malvids</taxon>
        <taxon>Malvales</taxon>
        <taxon>Dipterocarpaceae</taxon>
        <taxon>Rubroshorea</taxon>
    </lineage>
</organism>
<dbReference type="PROSITE" id="PS50090">
    <property type="entry name" value="MYB_LIKE"/>
    <property type="match status" value="2"/>
</dbReference>
<dbReference type="InterPro" id="IPR050560">
    <property type="entry name" value="MYB_TF"/>
</dbReference>
<evidence type="ECO:0000256" key="5">
    <source>
        <dbReference type="ARBA" id="ARBA00023163"/>
    </source>
</evidence>
<evidence type="ECO:0000256" key="2">
    <source>
        <dbReference type="ARBA" id="ARBA00022737"/>
    </source>
</evidence>
<feature type="domain" description="HTH myb-type" evidence="8">
    <location>
        <begin position="240"/>
        <end position="292"/>
    </location>
</feature>
<name>A0AAV5LJH4_9ROSI</name>
<dbReference type="AlphaFoldDB" id="A0AAV5LJH4"/>
<sequence>MEFDTSFRDDFASLSGIFSNNFIEKSESGYGLSLPLEDSSPKSLFHNLIHPNHNTFLNPPHFNQFSVKGSSENIFSETCIDPFQTYVGGSIDNLNSASSLYNSKGLVSLTKGFSSQLIDQNANVGGDSKEVISHKSLNTNVNDLPLLTTHGVITLQQGLHRGGYLDFSQKNLVQFMPENLPTYPLLVNSQDYYGFCTKVPDELSCVTGENGCTDPKVDQKMNKKMMLEKRESEAPKQAIIIKGQWSAQEDIQLEQLVARYGTKKWSQIAKMLNGRVGKQCRERWHNHLKPDIKKNSWSEEEDKILIQAHKEIGNRWVEIARRLPGRTENTIKNHWNATMRRQHSRRKSKHSNPQDSLLQKYIKSVTTRATSTKKGDKGKNIVQKENPMPSVNEFPTAEWQARESEPIDFSFEMNVFGESYSSFASMLDEVSSNSMVEMESLMEGEKKDMDLLEMLSHGRL</sequence>
<dbReference type="GO" id="GO:0000981">
    <property type="term" value="F:DNA-binding transcription factor activity, RNA polymerase II-specific"/>
    <property type="evidence" value="ECO:0007669"/>
    <property type="project" value="TreeGrafter"/>
</dbReference>
<feature type="domain" description="Myb-like" evidence="7">
    <location>
        <begin position="289"/>
        <end position="339"/>
    </location>
</feature>
<evidence type="ECO:0000256" key="4">
    <source>
        <dbReference type="ARBA" id="ARBA00023125"/>
    </source>
</evidence>
<dbReference type="SUPFAM" id="SSF46689">
    <property type="entry name" value="Homeodomain-like"/>
    <property type="match status" value="1"/>
</dbReference>
<dbReference type="InterPro" id="IPR017930">
    <property type="entry name" value="Myb_dom"/>
</dbReference>
<dbReference type="InterPro" id="IPR009057">
    <property type="entry name" value="Homeodomain-like_sf"/>
</dbReference>
<accession>A0AAV5LJH4</accession>
<evidence type="ECO:0000256" key="6">
    <source>
        <dbReference type="ARBA" id="ARBA00023242"/>
    </source>
</evidence>
<dbReference type="CDD" id="cd00167">
    <property type="entry name" value="SANT"/>
    <property type="match status" value="2"/>
</dbReference>
<gene>
    <name evidence="9" type="ORF">SLEP1_g45333</name>
</gene>
<dbReference type="InterPro" id="IPR001005">
    <property type="entry name" value="SANT/Myb"/>
</dbReference>
<dbReference type="EMBL" id="BPVZ01000121">
    <property type="protein sequence ID" value="GKV37290.1"/>
    <property type="molecule type" value="Genomic_DNA"/>
</dbReference>
<keyword evidence="5" id="KW-0804">Transcription</keyword>
<keyword evidence="6" id="KW-0539">Nucleus</keyword>
<evidence type="ECO:0000256" key="3">
    <source>
        <dbReference type="ARBA" id="ARBA00023015"/>
    </source>
</evidence>
<feature type="domain" description="HTH myb-type" evidence="8">
    <location>
        <begin position="293"/>
        <end position="343"/>
    </location>
</feature>
<dbReference type="GO" id="GO:0000978">
    <property type="term" value="F:RNA polymerase II cis-regulatory region sequence-specific DNA binding"/>
    <property type="evidence" value="ECO:0007669"/>
    <property type="project" value="TreeGrafter"/>
</dbReference>
<proteinExistence type="predicted"/>
<protein>
    <submittedName>
        <fullName evidence="9">Uncharacterized protein</fullName>
    </submittedName>
</protein>
<dbReference type="FunFam" id="1.10.10.60:FF:000381">
    <property type="entry name" value="Transcription factor MYB119"/>
    <property type="match status" value="1"/>
</dbReference>
<comment type="caution">
    <text evidence="9">The sequence shown here is derived from an EMBL/GenBank/DDBJ whole genome shotgun (WGS) entry which is preliminary data.</text>
</comment>
<keyword evidence="4" id="KW-0238">DNA-binding</keyword>
<dbReference type="PANTHER" id="PTHR45614">
    <property type="entry name" value="MYB PROTEIN-RELATED"/>
    <property type="match status" value="1"/>
</dbReference>
<feature type="domain" description="Myb-like" evidence="7">
    <location>
        <begin position="242"/>
        <end position="288"/>
    </location>
</feature>
<evidence type="ECO:0000313" key="10">
    <source>
        <dbReference type="Proteomes" id="UP001054252"/>
    </source>
</evidence>
<keyword evidence="3" id="KW-0805">Transcription regulation</keyword>
<dbReference type="GO" id="GO:0005634">
    <property type="term" value="C:nucleus"/>
    <property type="evidence" value="ECO:0007669"/>
    <property type="project" value="UniProtKB-SubCell"/>
</dbReference>
<dbReference type="PANTHER" id="PTHR45614:SF273">
    <property type="entry name" value="MYB DOMAIN PROTEIN 100-RELATED"/>
    <property type="match status" value="1"/>
</dbReference>
<evidence type="ECO:0000256" key="1">
    <source>
        <dbReference type="ARBA" id="ARBA00004123"/>
    </source>
</evidence>